<dbReference type="Proteomes" id="UP000323454">
    <property type="component" value="Unassembled WGS sequence"/>
</dbReference>
<dbReference type="EMBL" id="VUOB01000085">
    <property type="protein sequence ID" value="KAA2251173.1"/>
    <property type="molecule type" value="Genomic_DNA"/>
</dbReference>
<gene>
    <name evidence="1" type="ORF">F0L68_37740</name>
</gene>
<dbReference type="RefSeq" id="WP_149854712.1">
    <property type="nucleotide sequence ID" value="NZ_VUOB01000085.1"/>
</dbReference>
<name>A0A5B2WG81_9PSEU</name>
<evidence type="ECO:0000313" key="1">
    <source>
        <dbReference type="EMBL" id="KAA2251173.1"/>
    </source>
</evidence>
<sequence length="62" mass="7318">MEQTWTLSGAFAEWKITLVAEPPEEKESFDVSHWPTAKFDRAARLFMDMIDLYECDQILNQH</sequence>
<evidence type="ECO:0000313" key="2">
    <source>
        <dbReference type="Proteomes" id="UP000323454"/>
    </source>
</evidence>
<dbReference type="AlphaFoldDB" id="A0A5B2WG81"/>
<dbReference type="OrthoDB" id="3630293at2"/>
<proteinExistence type="predicted"/>
<reference evidence="1 2" key="1">
    <citation type="submission" date="2019-09" db="EMBL/GenBank/DDBJ databases">
        <title>Goodfellowia gen. nov., a new genus of the Pseudonocardineae related to Actinoalloteichus, containing Goodfellowia coeruleoviolacea gen. nov., comb. nov. gen. nov., comb. nov.</title>
        <authorList>
            <person name="Labeda D."/>
        </authorList>
    </citation>
    <scope>NUCLEOTIDE SEQUENCE [LARGE SCALE GENOMIC DNA]</scope>
    <source>
        <strain evidence="1 2">AN110305</strain>
    </source>
</reference>
<accession>A0A5B2WG81</accession>
<reference evidence="1 2" key="2">
    <citation type="submission" date="2019-09" db="EMBL/GenBank/DDBJ databases">
        <authorList>
            <person name="Jin C."/>
        </authorList>
    </citation>
    <scope>NUCLEOTIDE SEQUENCE [LARGE SCALE GENOMIC DNA]</scope>
    <source>
        <strain evidence="1 2">AN110305</strain>
    </source>
</reference>
<protein>
    <submittedName>
        <fullName evidence="1">Uncharacterized protein</fullName>
    </submittedName>
</protein>
<comment type="caution">
    <text evidence="1">The sequence shown here is derived from an EMBL/GenBank/DDBJ whole genome shotgun (WGS) entry which is preliminary data.</text>
</comment>
<organism evidence="1 2">
    <name type="scientific">Solihabitans fulvus</name>
    <dbReference type="NCBI Taxonomy" id="1892852"/>
    <lineage>
        <taxon>Bacteria</taxon>
        <taxon>Bacillati</taxon>
        <taxon>Actinomycetota</taxon>
        <taxon>Actinomycetes</taxon>
        <taxon>Pseudonocardiales</taxon>
        <taxon>Pseudonocardiaceae</taxon>
        <taxon>Solihabitans</taxon>
    </lineage>
</organism>
<keyword evidence="2" id="KW-1185">Reference proteome</keyword>